<dbReference type="InterPro" id="IPR032466">
    <property type="entry name" value="Metal_Hydrolase"/>
</dbReference>
<name>A0A937FBN9_9CLOT</name>
<organism evidence="1 2">
    <name type="scientific">Clostridium paridis</name>
    <dbReference type="NCBI Taxonomy" id="2803863"/>
    <lineage>
        <taxon>Bacteria</taxon>
        <taxon>Bacillati</taxon>
        <taxon>Bacillota</taxon>
        <taxon>Clostridia</taxon>
        <taxon>Eubacteriales</taxon>
        <taxon>Clostridiaceae</taxon>
        <taxon>Clostridium</taxon>
    </lineage>
</organism>
<dbReference type="Gene3D" id="3.20.20.140">
    <property type="entry name" value="Metal-dependent hydrolases"/>
    <property type="match status" value="1"/>
</dbReference>
<sequence length="307" mass="35029">MKFIDMHCDTPSFLYKNRGENLKKSSGSVDIDKLIKGEAFCQFFAFFINLEKVEDPFEEFKSMFSNFQKELNYNKDVINGVTSYKHLNSDKIGALFTIEEGEVIKGTIDNLIEVYNLGIRGITLTWNYENSIGYPNYKKEFMNKGLKEFGIEVVSKMNELGMLIDTSHLSDGGFYDVYKYSKKPFIASHSNAREICNHPRNLTDDMIKVLGNTGGVMGINFCSWFLGKSEVSRIDDIIAHIKHIRNVGGIEVIALGSDFDGIENKVEIEDVSKMPLLKEALIKNGFKENEIEKIFYKNAERVIKEIL</sequence>
<dbReference type="PANTHER" id="PTHR10443:SF12">
    <property type="entry name" value="DIPEPTIDASE"/>
    <property type="match status" value="1"/>
</dbReference>
<reference evidence="1" key="1">
    <citation type="submission" date="2021-01" db="EMBL/GenBank/DDBJ databases">
        <title>Genome public.</title>
        <authorList>
            <person name="Liu C."/>
            <person name="Sun Q."/>
        </authorList>
    </citation>
    <scope>NUCLEOTIDE SEQUENCE</scope>
    <source>
        <strain evidence="1">YIM B02565</strain>
    </source>
</reference>
<dbReference type="CDD" id="cd01301">
    <property type="entry name" value="rDP_like"/>
    <property type="match status" value="1"/>
</dbReference>
<dbReference type="Pfam" id="PF01244">
    <property type="entry name" value="Peptidase_M19"/>
    <property type="match status" value="1"/>
</dbReference>
<dbReference type="GO" id="GO:0070573">
    <property type="term" value="F:metallodipeptidase activity"/>
    <property type="evidence" value="ECO:0007669"/>
    <property type="project" value="InterPro"/>
</dbReference>
<evidence type="ECO:0000313" key="2">
    <source>
        <dbReference type="Proteomes" id="UP000623681"/>
    </source>
</evidence>
<proteinExistence type="predicted"/>
<dbReference type="PANTHER" id="PTHR10443">
    <property type="entry name" value="MICROSOMAL DIPEPTIDASE"/>
    <property type="match status" value="1"/>
</dbReference>
<dbReference type="RefSeq" id="WP_202766485.1">
    <property type="nucleotide sequence ID" value="NZ_JAESWA010000017.1"/>
</dbReference>
<comment type="caution">
    <text evidence="1">The sequence shown here is derived from an EMBL/GenBank/DDBJ whole genome shotgun (WGS) entry which is preliminary data.</text>
</comment>
<dbReference type="Proteomes" id="UP000623681">
    <property type="component" value="Unassembled WGS sequence"/>
</dbReference>
<accession>A0A937FBN9</accession>
<dbReference type="GO" id="GO:0006508">
    <property type="term" value="P:proteolysis"/>
    <property type="evidence" value="ECO:0007669"/>
    <property type="project" value="InterPro"/>
</dbReference>
<dbReference type="PROSITE" id="PS51365">
    <property type="entry name" value="RENAL_DIPEPTIDASE_2"/>
    <property type="match status" value="1"/>
</dbReference>
<dbReference type="AlphaFoldDB" id="A0A937FBN9"/>
<keyword evidence="2" id="KW-1185">Reference proteome</keyword>
<protein>
    <submittedName>
        <fullName evidence="1">Dipeptidase</fullName>
    </submittedName>
</protein>
<dbReference type="SUPFAM" id="SSF51556">
    <property type="entry name" value="Metallo-dependent hydrolases"/>
    <property type="match status" value="1"/>
</dbReference>
<evidence type="ECO:0000313" key="1">
    <source>
        <dbReference type="EMBL" id="MBL4931115.1"/>
    </source>
</evidence>
<dbReference type="EMBL" id="JAESWA010000017">
    <property type="protein sequence ID" value="MBL4931115.1"/>
    <property type="molecule type" value="Genomic_DNA"/>
</dbReference>
<dbReference type="InterPro" id="IPR008257">
    <property type="entry name" value="Pept_M19"/>
</dbReference>
<gene>
    <name evidence="1" type="ORF">JK634_04800</name>
</gene>